<feature type="repeat" description="TPR" evidence="1">
    <location>
        <begin position="430"/>
        <end position="463"/>
    </location>
</feature>
<dbReference type="InterPro" id="IPR011990">
    <property type="entry name" value="TPR-like_helical_dom_sf"/>
</dbReference>
<dbReference type="SUPFAM" id="SSF103088">
    <property type="entry name" value="OmpA-like"/>
    <property type="match status" value="1"/>
</dbReference>
<sequence length="488" mass="55613">MKGIKRDHISFTLFALLLLLVTTTCFSQEAISVKFLQLQEKNDSLHIGYQLTLPSHSVESGQGLHIAPMIQAGDSVLLLPNITVLGKNKQKVLKRYQHNRKSGNPTSSLTPNDLPYSYQVRIPYQLWMDSARLCVHQEVAGYRGRKVITHYQLTDRVELEPRVPYQVVPHVGFIVPQKEEKRRSRQGKAFLDFPAGRSGILPAYRRNPQELRKIDDAVRDVIDNKDAVLLGLYVEGFASPEGSYALNERLSRERATALKEYIKAKFTLHEKLFSVSSIAEDWEGLEVLVKASDLPHRDKVLEIITSEQTPDTKEMALKRLGVTYRTLLKDLFPELRRVEYQIDYSVRDYDVEEAKKLLDKNPADLSQYELYNLALSHEEGSKEYNSILLEIIPRHFADDATAHTNSAAVLIKNGEMNAAKRQLEKAGSSAEAINNRGIIFMLEGDLDKADEYFDRAQQAGSKAAARNKQEVQTKRADNRKMERYTKRQ</sequence>
<feature type="region of interest" description="Disordered" evidence="2">
    <location>
        <begin position="457"/>
        <end position="488"/>
    </location>
</feature>
<reference evidence="4" key="1">
    <citation type="submission" date="2020-08" db="EMBL/GenBank/DDBJ databases">
        <title>Genomic Encyclopedia of Type Strains, Phase IV (KMG-IV): sequencing the most valuable type-strain genomes for metagenomic binning, comparative biology and taxonomic classification.</title>
        <authorList>
            <person name="Goeker M."/>
        </authorList>
    </citation>
    <scope>NUCLEOTIDE SEQUENCE [LARGE SCALE GENOMIC DNA]</scope>
    <source>
        <strain evidence="4">DSM 105720</strain>
    </source>
</reference>
<evidence type="ECO:0000256" key="2">
    <source>
        <dbReference type="SAM" id="MobiDB-lite"/>
    </source>
</evidence>
<dbReference type="Gene3D" id="3.30.1330.60">
    <property type="entry name" value="OmpA-like domain"/>
    <property type="match status" value="1"/>
</dbReference>
<dbReference type="AlphaFoldDB" id="A0A840DAH9"/>
<keyword evidence="1" id="KW-0802">TPR repeat</keyword>
<evidence type="ECO:0000313" key="5">
    <source>
        <dbReference type="Proteomes" id="UP000560658"/>
    </source>
</evidence>
<proteinExistence type="predicted"/>
<dbReference type="EMBL" id="JACIER010000037">
    <property type="protein sequence ID" value="MBB4046434.1"/>
    <property type="molecule type" value="Genomic_DNA"/>
</dbReference>
<dbReference type="SUPFAM" id="SSF48452">
    <property type="entry name" value="TPR-like"/>
    <property type="match status" value="1"/>
</dbReference>
<organism evidence="4 5">
    <name type="scientific">Bacteroides reticulotermitis</name>
    <dbReference type="NCBI Taxonomy" id="1133319"/>
    <lineage>
        <taxon>Bacteria</taxon>
        <taxon>Pseudomonadati</taxon>
        <taxon>Bacteroidota</taxon>
        <taxon>Bacteroidia</taxon>
        <taxon>Bacteroidales</taxon>
        <taxon>Bacteroidaceae</taxon>
        <taxon>Bacteroides</taxon>
    </lineage>
</organism>
<dbReference type="Pfam" id="PF12984">
    <property type="entry name" value="DUF3868"/>
    <property type="match status" value="1"/>
</dbReference>
<evidence type="ECO:0000256" key="1">
    <source>
        <dbReference type="PROSITE-ProRule" id="PRU00339"/>
    </source>
</evidence>
<protein>
    <submittedName>
        <fullName evidence="4">Outer membrane protein OmpA-like peptidoglycan-associated protein</fullName>
    </submittedName>
</protein>
<dbReference type="InterPro" id="IPR036737">
    <property type="entry name" value="OmpA-like_sf"/>
</dbReference>
<gene>
    <name evidence="4" type="ORF">GGR06_004269</name>
</gene>
<feature type="compositionally biased region" description="Basic and acidic residues" evidence="2">
    <location>
        <begin position="467"/>
        <end position="488"/>
    </location>
</feature>
<comment type="caution">
    <text evidence="4">The sequence shown here is derived from an EMBL/GenBank/DDBJ whole genome shotgun (WGS) entry which is preliminary data.</text>
</comment>
<name>A0A840DAH9_9BACE</name>
<evidence type="ECO:0000313" key="4">
    <source>
        <dbReference type="EMBL" id="MBB4046434.1"/>
    </source>
</evidence>
<dbReference type="Gene3D" id="1.25.40.10">
    <property type="entry name" value="Tetratricopeptide repeat domain"/>
    <property type="match status" value="1"/>
</dbReference>
<accession>A0A840DAH9</accession>
<evidence type="ECO:0000259" key="3">
    <source>
        <dbReference type="Pfam" id="PF12984"/>
    </source>
</evidence>
<dbReference type="RefSeq" id="WP_183209656.1">
    <property type="nucleotide sequence ID" value="NZ_JACIER010000037.1"/>
</dbReference>
<dbReference type="Proteomes" id="UP000560658">
    <property type="component" value="Unassembled WGS sequence"/>
</dbReference>
<dbReference type="InterPro" id="IPR019734">
    <property type="entry name" value="TPR_rpt"/>
</dbReference>
<keyword evidence="5" id="KW-1185">Reference proteome</keyword>
<feature type="domain" description="DUF3868" evidence="3">
    <location>
        <begin position="13"/>
        <end position="104"/>
    </location>
</feature>
<dbReference type="InterPro" id="IPR024480">
    <property type="entry name" value="DUF3868"/>
</dbReference>
<dbReference type="PROSITE" id="PS50005">
    <property type="entry name" value="TPR"/>
    <property type="match status" value="1"/>
</dbReference>